<keyword evidence="8" id="KW-0378">Hydrolase</keyword>
<evidence type="ECO:0000256" key="9">
    <source>
        <dbReference type="ARBA" id="ARBA00022807"/>
    </source>
</evidence>
<dbReference type="GO" id="GO:0006508">
    <property type="term" value="P:proteolysis"/>
    <property type="evidence" value="ECO:0007669"/>
    <property type="project" value="UniProtKB-KW"/>
</dbReference>
<feature type="compositionally biased region" description="Low complexity" evidence="13">
    <location>
        <begin position="371"/>
        <end position="398"/>
    </location>
</feature>
<keyword evidence="2" id="KW-0920">Virion tegument</keyword>
<evidence type="ECO:0000256" key="4">
    <source>
        <dbReference type="ARBA" id="ARBA00022662"/>
    </source>
</evidence>
<dbReference type="GeneID" id="19735539"/>
<feature type="compositionally biased region" description="Basic and acidic residues" evidence="13">
    <location>
        <begin position="1094"/>
        <end position="1104"/>
    </location>
</feature>
<feature type="compositionally biased region" description="Polar residues" evidence="13">
    <location>
        <begin position="251"/>
        <end position="261"/>
    </location>
</feature>
<dbReference type="GO" id="GO:0004843">
    <property type="term" value="F:cysteine-type deubiquitinase activity"/>
    <property type="evidence" value="ECO:0007669"/>
    <property type="project" value="InterPro"/>
</dbReference>
<dbReference type="Pfam" id="PF04843">
    <property type="entry name" value="Herpes_teg_N"/>
    <property type="match status" value="1"/>
</dbReference>
<keyword evidence="4" id="KW-1130">Modulation of host ubiquitin pathway by virus</keyword>
<keyword evidence="1" id="KW-1048">Host nucleus</keyword>
<dbReference type="InterPro" id="IPR034702">
    <property type="entry name" value="HSV_LTP"/>
</dbReference>
<keyword evidence="6" id="KW-0677">Repeat</keyword>
<feature type="region of interest" description="Disordered" evidence="13">
    <location>
        <begin position="371"/>
        <end position="422"/>
    </location>
</feature>
<evidence type="ECO:0000256" key="1">
    <source>
        <dbReference type="ARBA" id="ARBA00022562"/>
    </source>
</evidence>
<gene>
    <name evidence="15" type="ORF">ALHV2gp61</name>
</gene>
<feature type="region of interest" description="Disordered" evidence="13">
    <location>
        <begin position="251"/>
        <end position="301"/>
    </location>
</feature>
<keyword evidence="7" id="KW-0833">Ubl conjugation pathway</keyword>
<evidence type="ECO:0000256" key="6">
    <source>
        <dbReference type="ARBA" id="ARBA00022737"/>
    </source>
</evidence>
<feature type="region of interest" description="Disordered" evidence="13">
    <location>
        <begin position="318"/>
        <end position="352"/>
    </location>
</feature>
<feature type="compositionally biased region" description="Low complexity" evidence="13">
    <location>
        <begin position="1168"/>
        <end position="1180"/>
    </location>
</feature>
<dbReference type="GO" id="GO:0039648">
    <property type="term" value="P:symbiont-mediated perturbation of host ubiquitin-like protein modification"/>
    <property type="evidence" value="ECO:0007669"/>
    <property type="project" value="UniProtKB-KW"/>
</dbReference>
<evidence type="ECO:0000256" key="8">
    <source>
        <dbReference type="ARBA" id="ARBA00022801"/>
    </source>
</evidence>
<evidence type="ECO:0000313" key="15">
    <source>
        <dbReference type="EMBL" id="AIA62101.1"/>
    </source>
</evidence>
<dbReference type="HAMAP" id="MF_04044">
    <property type="entry name" value="HSV_LTP"/>
    <property type="match status" value="1"/>
</dbReference>
<evidence type="ECO:0000256" key="13">
    <source>
        <dbReference type="SAM" id="MobiDB-lite"/>
    </source>
</evidence>
<sequence length="2604" mass="289797">MATKAPADAGLHLLATASSHQGDCKYGPFAGSQCLSVCVYYLASSYVKEAPVDSREGLDDVLLHGSQLDRLLRTANFIPFNAFAQLSNVPKVLTTHLWSCAIETSPELYGLLSDECVVCAPFIMSLRKALELNYFDIDQYILYICNGKSGAIIIKNKTYFIFDPHCSSSRDTAAVFTSASASSIVSYIGEPGREYTACHLYFIPAQASDEPVNEYLLANYGIPSSLKRSGAYVNLKTLQTQVMSDTTQAFIPQDPISSLGGQTEPPQDGLQPPPHPTFVAASDFLPKDTPLATPPRQPEIPGALSLKSALHAATVKRKRIAASPLHSNTESDDSETGRKTTPMKVTKPNEVDMGEVETFWLDDDISTKQLLSESSSSEKNVPESILSSSDWDTDSLLSPHGSPPATPSLKPSHLDNTSTFSLDNEELGGSTLQLHDKNYYKLDFSNYDNISKLITSLEEHIEKVSQFPHKIDMPVIVDPSVNKCYREAVALYTIDSLLANVIEQGLISKPEHKSQALNILRYIAIWLNKLSIYTNQVQDLIDTELYIPNIHQALLARKFDGKLEAMLTEKILKCFQAIHGTSTEEIKALSKMIQASIKNTPFHDRAISVQGETENLKSTVSAPYIITTEEEAEKLQALVADLWKVIQEHNNNVSHEDSEFHRAVNAVKNFLPIPGDIQQLDYTLTDKAEYLGEAIQQMVASITQECRTISTSMLSSIQSNMSFSTDIPDFFSLRGRISTTFNNIQTGKSHLGLDSDKLQKAQQQLAYLGHEISAITNSQWSTDYTEPVTPVPELTEIQSQLKIFNTRQQNQQMLQGILDEVESMLHAAKSEKTEQGLQKLAMLLPSIEAYLENAGTLLGPEGNAQFDRLRKEITDLISSVDVMLAYVKNISAHTLATDAQTISNFPPDSKQQQVFQRALTDKVQDLFAQINASLKTDRPPTFTENDMAALESLAVMSNDSTLATAAAFYTKITLLLKSEPDCTVPLYDIAHLKSQLATANINSATKRSLYMLLAQLNKETAAKKGVDSNQTVEPQDTSGRSQLSDASTIRDTNKTDKPPKPKKPQTLLLTETPKSLPKPTKPQEVSLPASPSDLESKPFEEKSSEASPIESTPPPLSPDSSVDSHGGSFSLESEEEFMDTFSIEDHKISDTEQNMDVDDNISSHLEKQSSPPETSSQSLSALVQQEERLGEEQAWKKIQIAFKNLDFSNITYLDWIHVTGQTQSSSLNVAETFAPTLESLMSPLLQRLKKMTIGAALSLTTYGQPFKWPPIDWMTPYKNNVLFYLITVHYPSIVDLAEQSHAEISVLLQLQSSDTLLKGTAGTYLESDSRNMLDIVSSIEDAASDYKLNVHTEVEKWTHQVHNIVNTGDPPPPKPDIIVPSKLLNPTFEQTMASFNKDFRDYVYTVERHLLADLSNDFQLLRVLVTETENGFQAWEKDTASKLLQLISQDLQNAPIGVRQYTVPNNEPLTLFDKLVHDSEVSSKLTYREAVAALHWVEATCAHIATQCQYPAVGAKLQAIIGLIAKTKPRLESLVSLENEANDTDDINTIKRAISSLDPKRVTGGAAKVQEWSQKAKDLEKLLADTELETSVVQSLQLLRHLALAARSTNLLANLKQKVSSLYEKWTKEQKTSSGNTLSTNIKELDLYISFKLRFIEYYETNQVYVFSNFALPASKLDTKGALTPLTPQSPHFDFNIDASSQVPPLNFTLRLEAMCHTNSAAVQPVWIQTIPTVDNLSIDYIPVKNTNPLSLQVIFNNFLETHFIRASLDPQRDISQYHGSTVLPNILQAHFGTITTRIINSQWNNLLENSTQALQSYTTIHSTQETPKQNEFMSIIVAIHGLLQSLSSSYLDTPSHPNTVTVALSFRTILEILLWIWPKVIYYFLRMKSFQEGVSFLQIMLNRCLLNLPSAFVIQYVTNNLRMAGVPEPIGNLFCPKYWTPLDPQAHIWSDEKFLQLCANSKEKARACFLACALESINEVVLGQLWRSLRPIFLQNVDTPYDLLKILMEAAYKPASNPKVSSKTRTDETPAYSYGSTTNSILKVECQTTKPQSVTVIPISGFEMAAAAILQKFNPIIYISSGRPVASHEFTGDIFVVSPLLDCTGNEEPFSSLLAAPLQPVSENTTLASLYTPLEKDIFTSQKLWLQQNLSSQSSSPQPRYPIVLLDNEHKLTGAYYLPNNISPPPLHNLHFTYDGKGLPTWPMETLQASTLSYSRQQALEDKTNDWIEDMENLDDALCIQNMFTAYPSEIHSTYTDSDSEDSGGYSLPTSPTPQMLQAPLKPHGDATKLPTARVKDDFPAKQPRPVTFPTPLLPCYPLNTKYTSIPKRTPHKQPARVPFIFPPTSKLATDQLLVDFEGLSLEDRPSRPKERRADQNYLAPPHVKYINLQPPDPQRVIVGTLSAADQKSVFTPSQPVAVPAEARWASQIIPPSDYVLPARYKRPSHPTGATEKRFTIIQESHQDPTIPLLLTQPPIIESARLFPEKGLTVAHMQKSFRDKKFYVCEKPTRNRLLSAPPSIAPNHLSIHEILADRASLVAPRPPFIPIDENLDIEPIFVQFIMEVSIEEAKNVLITFIKKIKQAVTENAQLLASSVQRLAALYL</sequence>
<evidence type="ECO:0000313" key="16">
    <source>
        <dbReference type="Proteomes" id="UP000168428"/>
    </source>
</evidence>
<proteinExistence type="inferred from homology"/>
<feature type="region of interest" description="Disordered" evidence="13">
    <location>
        <begin position="1162"/>
        <end position="1185"/>
    </location>
</feature>
<keyword evidence="16" id="KW-1185">Reference proteome</keyword>
<evidence type="ECO:0000259" key="14">
    <source>
        <dbReference type="PROSITE" id="PS51521"/>
    </source>
</evidence>
<keyword evidence="3" id="KW-0945">Host-virus interaction</keyword>
<feature type="compositionally biased region" description="Low complexity" evidence="13">
    <location>
        <begin position="1064"/>
        <end position="1074"/>
    </location>
</feature>
<evidence type="ECO:0000256" key="10">
    <source>
        <dbReference type="ARBA" id="ARBA00022844"/>
    </source>
</evidence>
<keyword evidence="10" id="KW-0946">Virion</keyword>
<feature type="compositionally biased region" description="Low complexity" evidence="13">
    <location>
        <begin position="1118"/>
        <end position="1128"/>
    </location>
</feature>
<keyword evidence="5" id="KW-0645">Protease</keyword>
<evidence type="ECO:0000256" key="11">
    <source>
        <dbReference type="ARBA" id="ARBA00022876"/>
    </source>
</evidence>
<organism evidence="15 16">
    <name type="scientific">Alcelaphine gammaherpesvirus 2</name>
    <dbReference type="NCBI Taxonomy" id="138184"/>
    <lineage>
        <taxon>Viruses</taxon>
        <taxon>Duplodnaviria</taxon>
        <taxon>Heunggongvirae</taxon>
        <taxon>Peploviricota</taxon>
        <taxon>Herviviricetes</taxon>
        <taxon>Herpesvirales</taxon>
        <taxon>Orthoherpesviridae</taxon>
        <taxon>Gammaherpesvirinae</taxon>
        <taxon>Macavirus</taxon>
        <taxon>Macavirus alcelaphinegamma2</taxon>
    </lineage>
</organism>
<protein>
    <submittedName>
        <fullName evidence="15">Orf64</fullName>
    </submittedName>
</protein>
<evidence type="ECO:0000256" key="5">
    <source>
        <dbReference type="ARBA" id="ARBA00022670"/>
    </source>
</evidence>
<dbReference type="SUPFAM" id="SSF54001">
    <property type="entry name" value="Cysteine proteinases"/>
    <property type="match status" value="1"/>
</dbReference>
<dbReference type="KEGG" id="vg:19735539"/>
<dbReference type="Proteomes" id="UP000168428">
    <property type="component" value="Segment"/>
</dbReference>
<evidence type="ECO:0000256" key="12">
    <source>
        <dbReference type="ARBA" id="ARBA00023200"/>
    </source>
</evidence>
<evidence type="ECO:0000256" key="7">
    <source>
        <dbReference type="ARBA" id="ARBA00022786"/>
    </source>
</evidence>
<feature type="compositionally biased region" description="Polar residues" evidence="13">
    <location>
        <begin position="1027"/>
        <end position="1050"/>
    </location>
</feature>
<feature type="domain" description="Peptidase C76" evidence="14">
    <location>
        <begin position="14"/>
        <end position="225"/>
    </location>
</feature>
<evidence type="ECO:0000256" key="2">
    <source>
        <dbReference type="ARBA" id="ARBA00022580"/>
    </source>
</evidence>
<dbReference type="GO" id="GO:0044423">
    <property type="term" value="C:virion component"/>
    <property type="evidence" value="ECO:0007669"/>
    <property type="project" value="UniProtKB-KW"/>
</dbReference>
<feature type="region of interest" description="Disordered" evidence="13">
    <location>
        <begin position="1021"/>
        <end position="1128"/>
    </location>
</feature>
<evidence type="ECO:0000256" key="3">
    <source>
        <dbReference type="ARBA" id="ARBA00022581"/>
    </source>
</evidence>
<accession>A0A068AAM4</accession>
<dbReference type="RefSeq" id="YP_009044447.1">
    <property type="nucleotide sequence ID" value="NC_024382.1"/>
</dbReference>
<reference evidence="15 16" key="1">
    <citation type="journal article" date="2014" name="Vet. Microbiol.">
        <title>Malignant catarrhal fever in American bison (Bison bison) experimentally infected with alcelaphine herpesvirus 2.</title>
        <authorList>
            <person name="Taus N.S."/>
            <person name="O'Toole D."/>
            <person name="Herndon D.R."/>
            <person name="Cunha C.W."/>
            <person name="Warg J.V."/>
            <person name="Seal B.S."/>
            <person name="Brooking A."/>
            <person name="Li H."/>
        </authorList>
    </citation>
    <scope>NUCLEOTIDE SEQUENCE [LARGE SCALE GENOMIC DNA]</scope>
    <source>
        <strain evidence="15">Topi-AlHV-2</strain>
    </source>
</reference>
<dbReference type="InterPro" id="IPR006928">
    <property type="entry name" value="Herpes_teg_USP"/>
</dbReference>
<keyword evidence="12" id="KW-1035">Host cytoplasm</keyword>
<dbReference type="InterPro" id="IPR038765">
    <property type="entry name" value="Papain-like_cys_pep_sf"/>
</dbReference>
<dbReference type="EMBL" id="KF274499">
    <property type="protein sequence ID" value="AIA62101.1"/>
    <property type="molecule type" value="Genomic_DNA"/>
</dbReference>
<dbReference type="Gene3D" id="3.90.70.120">
    <property type="match status" value="1"/>
</dbReference>
<keyword evidence="9" id="KW-0788">Thiol protease</keyword>
<name>A0A068AAM4_9GAMA</name>
<dbReference type="PROSITE" id="PS51521">
    <property type="entry name" value="HTUSP"/>
    <property type="match status" value="1"/>
</dbReference>
<keyword evidence="11" id="KW-1127">Modulation of host ubiquitin pathway by viral deubiquitinase</keyword>